<dbReference type="EMBL" id="UGXT01000002">
    <property type="protein sequence ID" value="SUH40146.1"/>
    <property type="molecule type" value="Genomic_DNA"/>
</dbReference>
<dbReference type="SUPFAM" id="SSF103473">
    <property type="entry name" value="MFS general substrate transporter"/>
    <property type="match status" value="1"/>
</dbReference>
<evidence type="ECO:0000256" key="2">
    <source>
        <dbReference type="ARBA" id="ARBA00010992"/>
    </source>
</evidence>
<feature type="transmembrane region" description="Helical" evidence="9">
    <location>
        <begin position="52"/>
        <end position="69"/>
    </location>
</feature>
<name>A0A379X3D9_SALET</name>
<feature type="domain" description="Major facilitator superfamily (MFS) profile" evidence="10">
    <location>
        <begin position="15"/>
        <end position="155"/>
    </location>
</feature>
<feature type="transmembrane region" description="Helical" evidence="9">
    <location>
        <begin position="12"/>
        <end position="40"/>
    </location>
</feature>
<dbReference type="InterPro" id="IPR005828">
    <property type="entry name" value="MFS_sugar_transport-like"/>
</dbReference>
<keyword evidence="5" id="KW-0997">Cell inner membrane</keyword>
<dbReference type="PROSITE" id="PS00217">
    <property type="entry name" value="SUGAR_TRANSPORT_2"/>
    <property type="match status" value="1"/>
</dbReference>
<accession>A0A379X3D9</accession>
<sequence length="155" mass="16414">MSQRSKYNSAYVYVLCCIAALAGLMFGYSTAVITGVVLPLQQYYQLTPTETGWAVSSIVIGCIIGALVGGKIADKLGRKPALLIIAIIFIASSLGAAMSESFMIFSLSRIVCGFAVGMAGTASTMYMSELAPAEIRGKALAFTISLWYLARLSCL</sequence>
<evidence type="ECO:0000256" key="6">
    <source>
        <dbReference type="ARBA" id="ARBA00022692"/>
    </source>
</evidence>
<dbReference type="Proteomes" id="UP000254712">
    <property type="component" value="Unassembled WGS sequence"/>
</dbReference>
<comment type="similarity">
    <text evidence="2">Belongs to the major facilitator superfamily. Sugar transporter (TC 2.A.1.1) family.</text>
</comment>
<reference evidence="11 12" key="1">
    <citation type="submission" date="2018-06" db="EMBL/GenBank/DDBJ databases">
        <authorList>
            <consortium name="Pathogen Informatics"/>
            <person name="Doyle S."/>
        </authorList>
    </citation>
    <scope>NUCLEOTIDE SEQUENCE [LARGE SCALE GENOMIC DNA]</scope>
    <source>
        <strain evidence="11 12">NCTC8261</strain>
    </source>
</reference>
<evidence type="ECO:0000256" key="7">
    <source>
        <dbReference type="ARBA" id="ARBA00022989"/>
    </source>
</evidence>
<evidence type="ECO:0000256" key="9">
    <source>
        <dbReference type="SAM" id="Phobius"/>
    </source>
</evidence>
<evidence type="ECO:0000313" key="11">
    <source>
        <dbReference type="EMBL" id="SUH40146.1"/>
    </source>
</evidence>
<evidence type="ECO:0000256" key="4">
    <source>
        <dbReference type="ARBA" id="ARBA00022475"/>
    </source>
</evidence>
<dbReference type="InterPro" id="IPR020846">
    <property type="entry name" value="MFS_dom"/>
</dbReference>
<organism evidence="11 12">
    <name type="scientific">Salmonella enterica I</name>
    <dbReference type="NCBI Taxonomy" id="59201"/>
    <lineage>
        <taxon>Bacteria</taxon>
        <taxon>Pseudomonadati</taxon>
        <taxon>Pseudomonadota</taxon>
        <taxon>Gammaproteobacteria</taxon>
        <taxon>Enterobacterales</taxon>
        <taxon>Enterobacteriaceae</taxon>
        <taxon>Salmonella</taxon>
    </lineage>
</organism>
<dbReference type="GO" id="GO:0022857">
    <property type="term" value="F:transmembrane transporter activity"/>
    <property type="evidence" value="ECO:0007669"/>
    <property type="project" value="InterPro"/>
</dbReference>
<dbReference type="AlphaFoldDB" id="A0A379X3D9"/>
<dbReference type="InterPro" id="IPR050820">
    <property type="entry name" value="MFS_Sugar_Transporter"/>
</dbReference>
<dbReference type="Pfam" id="PF00083">
    <property type="entry name" value="Sugar_tr"/>
    <property type="match status" value="1"/>
</dbReference>
<dbReference type="GO" id="GO:0005886">
    <property type="term" value="C:plasma membrane"/>
    <property type="evidence" value="ECO:0007669"/>
    <property type="project" value="UniProtKB-SubCell"/>
</dbReference>
<keyword evidence="4" id="KW-1003">Cell membrane</keyword>
<keyword evidence="7 9" id="KW-1133">Transmembrane helix</keyword>
<evidence type="ECO:0000313" key="12">
    <source>
        <dbReference type="Proteomes" id="UP000254712"/>
    </source>
</evidence>
<dbReference type="PROSITE" id="PS00216">
    <property type="entry name" value="SUGAR_TRANSPORT_1"/>
    <property type="match status" value="1"/>
</dbReference>
<proteinExistence type="inferred from homology"/>
<dbReference type="InterPro" id="IPR036259">
    <property type="entry name" value="MFS_trans_sf"/>
</dbReference>
<dbReference type="PROSITE" id="PS50850">
    <property type="entry name" value="MFS"/>
    <property type="match status" value="1"/>
</dbReference>
<dbReference type="Gene3D" id="1.20.1250.20">
    <property type="entry name" value="MFS general substrate transporter like domains"/>
    <property type="match status" value="1"/>
</dbReference>
<dbReference type="PANTHER" id="PTHR48023">
    <property type="entry name" value="D-XYLOSE-PROTON SYMPORTER-LIKE 2"/>
    <property type="match status" value="1"/>
</dbReference>
<dbReference type="InterPro" id="IPR005829">
    <property type="entry name" value="Sugar_transporter_CS"/>
</dbReference>
<keyword evidence="3" id="KW-0813">Transport</keyword>
<gene>
    <name evidence="11" type="primary">galP_4</name>
    <name evidence="11" type="ORF">NCTC8261_06526</name>
</gene>
<comment type="subcellular location">
    <subcellularLocation>
        <location evidence="1">Cell inner membrane</location>
        <topology evidence="1">Multi-pass membrane protein</topology>
    </subcellularLocation>
</comment>
<evidence type="ECO:0000256" key="5">
    <source>
        <dbReference type="ARBA" id="ARBA00022519"/>
    </source>
</evidence>
<evidence type="ECO:0000256" key="8">
    <source>
        <dbReference type="ARBA" id="ARBA00023136"/>
    </source>
</evidence>
<protein>
    <submittedName>
        <fullName evidence="11">MFS transporter</fullName>
    </submittedName>
</protein>
<evidence type="ECO:0000256" key="3">
    <source>
        <dbReference type="ARBA" id="ARBA00022448"/>
    </source>
</evidence>
<feature type="transmembrane region" description="Helical" evidence="9">
    <location>
        <begin position="81"/>
        <end position="98"/>
    </location>
</feature>
<dbReference type="PANTHER" id="PTHR48023:SF4">
    <property type="entry name" value="D-XYLOSE-PROTON SYMPORTER-LIKE 2"/>
    <property type="match status" value="1"/>
</dbReference>
<keyword evidence="8 9" id="KW-0472">Membrane</keyword>
<keyword evidence="6 9" id="KW-0812">Transmembrane</keyword>
<evidence type="ECO:0000259" key="10">
    <source>
        <dbReference type="PROSITE" id="PS50850"/>
    </source>
</evidence>
<evidence type="ECO:0000256" key="1">
    <source>
        <dbReference type="ARBA" id="ARBA00004429"/>
    </source>
</evidence>